<proteinExistence type="predicted"/>
<gene>
    <name evidence="1" type="ORF">NME_1981</name>
</gene>
<protein>
    <submittedName>
        <fullName evidence="1">Zinc finger protein 353</fullName>
    </submittedName>
</protein>
<dbReference type="EMBL" id="AM889137">
    <property type="protein sequence ID" value="CBA08904.1"/>
    <property type="molecule type" value="Genomic_DNA"/>
</dbReference>
<sequence>MLSGSNTQTDVQTASPVSQKTPFKLKKYFKTDS</sequence>
<dbReference type="AlphaFoldDB" id="C6SFB2"/>
<name>C6SFB2_NEIME</name>
<organism evidence="1">
    <name type="scientific">Neisseria meningitidis alpha153</name>
    <dbReference type="NCBI Taxonomy" id="663926"/>
    <lineage>
        <taxon>Bacteria</taxon>
        <taxon>Pseudomonadati</taxon>
        <taxon>Pseudomonadota</taxon>
        <taxon>Betaproteobacteria</taxon>
        <taxon>Neisseriales</taxon>
        <taxon>Neisseriaceae</taxon>
        <taxon>Neisseria</taxon>
    </lineage>
</organism>
<evidence type="ECO:0000313" key="1">
    <source>
        <dbReference type="EMBL" id="CBA08904.1"/>
    </source>
</evidence>
<reference evidence="1" key="1">
    <citation type="journal article" date="2008" name="Proc. Natl. Acad. Sci. U.S.A.">
        <title>Whole-genome comparison of disease and carriage strains provides insights into virulence evolution in Neisseria meningitidis.</title>
        <authorList>
            <person name="Schoen C."/>
            <person name="Blom J."/>
            <person name="Claus H."/>
            <person name="Schramm-Glueck A."/>
            <person name="Brandt P."/>
            <person name="Mueller T."/>
            <person name="Goesmann A."/>
            <person name="Joseph B."/>
            <person name="Konietzny S."/>
            <person name="Kurzai O."/>
            <person name="Schmitt C."/>
            <person name="Friedrich T."/>
            <person name="Linke B."/>
            <person name="Vogel U."/>
            <person name="Frosch M."/>
        </authorList>
    </citation>
    <scope>NUCLEOTIDE SEQUENCE</scope>
    <source>
        <strain evidence="1">Alpha153</strain>
    </source>
</reference>
<accession>C6SFB2</accession>